<sequence>MAGTQRLLRTLAFNGHGHLRRNKAQYLFISFAIPDAGRIGLGAHHANDLALNFEWYPNPIYRGCPNGDHFSIFHQLFKGFGVHQSGLACTQHVFCKTFATFERFWLRIVFIYKIRKADLIQLRIVERDKEILHRHQVLQHIMDGFIQHLKII</sequence>
<reference evidence="1" key="1">
    <citation type="submission" date="2019-08" db="EMBL/GenBank/DDBJ databases">
        <authorList>
            <person name="Kucharzyk K."/>
            <person name="Murdoch R.W."/>
            <person name="Higgins S."/>
            <person name="Loffler F."/>
        </authorList>
    </citation>
    <scope>NUCLEOTIDE SEQUENCE</scope>
</reference>
<name>A0A644XV99_9ZZZZ</name>
<comment type="caution">
    <text evidence="1">The sequence shown here is derived from an EMBL/GenBank/DDBJ whole genome shotgun (WGS) entry which is preliminary data.</text>
</comment>
<accession>A0A644XV99</accession>
<organism evidence="1">
    <name type="scientific">bioreactor metagenome</name>
    <dbReference type="NCBI Taxonomy" id="1076179"/>
    <lineage>
        <taxon>unclassified sequences</taxon>
        <taxon>metagenomes</taxon>
        <taxon>ecological metagenomes</taxon>
    </lineage>
</organism>
<proteinExistence type="predicted"/>
<gene>
    <name evidence="1" type="ORF">SDC9_66569</name>
</gene>
<evidence type="ECO:0000313" key="1">
    <source>
        <dbReference type="EMBL" id="MPM20140.1"/>
    </source>
</evidence>
<dbReference type="EMBL" id="VSSQ01003321">
    <property type="protein sequence ID" value="MPM20140.1"/>
    <property type="molecule type" value="Genomic_DNA"/>
</dbReference>
<dbReference type="AlphaFoldDB" id="A0A644XV99"/>
<protein>
    <submittedName>
        <fullName evidence="1">Uncharacterized protein</fullName>
    </submittedName>
</protein>